<evidence type="ECO:0000313" key="2">
    <source>
        <dbReference type="Proteomes" id="UP001604336"/>
    </source>
</evidence>
<evidence type="ECO:0000313" key="1">
    <source>
        <dbReference type="EMBL" id="KAL2524649.1"/>
    </source>
</evidence>
<accession>A0ABD1UHW7</accession>
<protein>
    <submittedName>
        <fullName evidence="1">Uncharacterized protein</fullName>
    </submittedName>
</protein>
<sequence>MWFEQSDSNVIVRNWFQQSGLSAVNICGNWFEQQSGLSAVNAVKLQSGLSAVNAVKSGCQCCEIWFEHYAYTGTDNRTQIATKCCEYSSLHKVGKQIRKHKVL</sequence>
<dbReference type="Proteomes" id="UP001604336">
    <property type="component" value="Unassembled WGS sequence"/>
</dbReference>
<comment type="caution">
    <text evidence="1">The sequence shown here is derived from an EMBL/GenBank/DDBJ whole genome shotgun (WGS) entry which is preliminary data.</text>
</comment>
<organism evidence="1 2">
    <name type="scientific">Abeliophyllum distichum</name>
    <dbReference type="NCBI Taxonomy" id="126358"/>
    <lineage>
        <taxon>Eukaryota</taxon>
        <taxon>Viridiplantae</taxon>
        <taxon>Streptophyta</taxon>
        <taxon>Embryophyta</taxon>
        <taxon>Tracheophyta</taxon>
        <taxon>Spermatophyta</taxon>
        <taxon>Magnoliopsida</taxon>
        <taxon>eudicotyledons</taxon>
        <taxon>Gunneridae</taxon>
        <taxon>Pentapetalae</taxon>
        <taxon>asterids</taxon>
        <taxon>lamiids</taxon>
        <taxon>Lamiales</taxon>
        <taxon>Oleaceae</taxon>
        <taxon>Forsythieae</taxon>
        <taxon>Abeliophyllum</taxon>
    </lineage>
</organism>
<name>A0ABD1UHW7_9LAMI</name>
<proteinExistence type="predicted"/>
<keyword evidence="2" id="KW-1185">Reference proteome</keyword>
<dbReference type="AlphaFoldDB" id="A0ABD1UHW7"/>
<dbReference type="EMBL" id="JBFOLK010000003">
    <property type="protein sequence ID" value="KAL2524649.1"/>
    <property type="molecule type" value="Genomic_DNA"/>
</dbReference>
<gene>
    <name evidence="1" type="ORF">Adt_09703</name>
</gene>
<reference evidence="2" key="1">
    <citation type="submission" date="2024-07" db="EMBL/GenBank/DDBJ databases">
        <title>Two chromosome-level genome assemblies of Korean endemic species Abeliophyllum distichum and Forsythia ovata (Oleaceae).</title>
        <authorList>
            <person name="Jang H."/>
        </authorList>
    </citation>
    <scope>NUCLEOTIDE SEQUENCE [LARGE SCALE GENOMIC DNA]</scope>
</reference>